<evidence type="ECO:0000259" key="29">
    <source>
        <dbReference type="PROSITE" id="PS51384"/>
    </source>
</evidence>
<keyword evidence="9 27" id="KW-1003">Cell membrane</keyword>
<evidence type="ECO:0000313" key="31">
    <source>
        <dbReference type="Proteomes" id="UP000676428"/>
    </source>
</evidence>
<evidence type="ECO:0000256" key="21">
    <source>
        <dbReference type="ARBA" id="ARBA00023075"/>
    </source>
</evidence>
<dbReference type="EMBL" id="CP074572">
    <property type="protein sequence ID" value="QVK22589.1"/>
    <property type="molecule type" value="Genomic_DNA"/>
</dbReference>
<evidence type="ECO:0000256" key="1">
    <source>
        <dbReference type="ARBA" id="ARBA00001974"/>
    </source>
</evidence>
<dbReference type="Proteomes" id="UP000676428">
    <property type="component" value="Chromosome"/>
</dbReference>
<dbReference type="InterPro" id="IPR001433">
    <property type="entry name" value="OxRdtase_FAD/NAD-bd"/>
</dbReference>
<dbReference type="InterPro" id="IPR001041">
    <property type="entry name" value="2Fe-2S_ferredoxin-type"/>
</dbReference>
<evidence type="ECO:0000256" key="25">
    <source>
        <dbReference type="ARBA" id="ARBA00030787"/>
    </source>
</evidence>
<keyword evidence="22 27" id="KW-0472">Membrane</keyword>
<dbReference type="InterPro" id="IPR008333">
    <property type="entry name" value="Cbr1-like_FAD-bd_dom"/>
</dbReference>
<keyword evidence="23 27" id="KW-0739">Sodium transport</keyword>
<keyword evidence="16 27" id="KW-0408">Iron</keyword>
<comment type="cofactor">
    <cofactor evidence="27">
        <name>[2Fe-2S] cluster</name>
        <dbReference type="ChEBI" id="CHEBI:190135"/>
    </cofactor>
    <text evidence="27">Binds 1 [2Fe-2S] cluster.</text>
</comment>
<evidence type="ECO:0000256" key="22">
    <source>
        <dbReference type="ARBA" id="ARBA00023136"/>
    </source>
</evidence>
<comment type="catalytic activity">
    <reaction evidence="26 27">
        <text>a ubiquinone + n Na(+)(in) + NADH + H(+) = a ubiquinol + n Na(+)(out) + NAD(+)</text>
        <dbReference type="Rhea" id="RHEA:47748"/>
        <dbReference type="Rhea" id="RHEA-COMP:9565"/>
        <dbReference type="Rhea" id="RHEA-COMP:9566"/>
        <dbReference type="ChEBI" id="CHEBI:15378"/>
        <dbReference type="ChEBI" id="CHEBI:16389"/>
        <dbReference type="ChEBI" id="CHEBI:17976"/>
        <dbReference type="ChEBI" id="CHEBI:29101"/>
        <dbReference type="ChEBI" id="CHEBI:57540"/>
        <dbReference type="ChEBI" id="CHEBI:57945"/>
        <dbReference type="EC" id="7.2.1.1"/>
    </reaction>
</comment>
<evidence type="ECO:0000256" key="12">
    <source>
        <dbReference type="ARBA" id="ARBA00022714"/>
    </source>
</evidence>
<dbReference type="NCBIfam" id="TIGR01941">
    <property type="entry name" value="nqrF"/>
    <property type="match status" value="1"/>
</dbReference>
<dbReference type="RefSeq" id="WP_213681241.1">
    <property type="nucleotide sequence ID" value="NZ_CP074572.1"/>
</dbReference>
<comment type="similarity">
    <text evidence="4 27">Belongs to the NqrF family.</text>
</comment>
<evidence type="ECO:0000256" key="27">
    <source>
        <dbReference type="HAMAP-Rule" id="MF_00430"/>
    </source>
</evidence>
<comment type="function">
    <text evidence="2 27">NQR complex catalyzes the reduction of ubiquinone-1 to ubiquinol by two successive reactions, coupled with the transport of Na(+) ions from the cytoplasm to the periplasm. The first step is catalyzed by NqrF, which accepts electrons from NADH and reduces ubiquinone-1 to ubisemiquinone by a one-electron transfer pathway.</text>
</comment>
<evidence type="ECO:0000256" key="6">
    <source>
        <dbReference type="ARBA" id="ARBA00013099"/>
    </source>
</evidence>
<feature type="binding site" evidence="27">
    <location>
        <position position="121"/>
    </location>
    <ligand>
        <name>[2Fe-2S] cluster</name>
        <dbReference type="ChEBI" id="CHEBI:190135"/>
    </ligand>
</feature>
<dbReference type="HAMAP" id="MF_00430">
    <property type="entry name" value="NqrF"/>
    <property type="match status" value="1"/>
</dbReference>
<accession>A0ABX8DCU4</accession>
<evidence type="ECO:0000256" key="24">
    <source>
        <dbReference type="ARBA" id="ARBA00030032"/>
    </source>
</evidence>
<dbReference type="InterPro" id="IPR017927">
    <property type="entry name" value="FAD-bd_FR_type"/>
</dbReference>
<dbReference type="InterPro" id="IPR017938">
    <property type="entry name" value="Riboflavin_synthase-like_b-brl"/>
</dbReference>
<comment type="cofactor">
    <cofactor evidence="1 27">
        <name>FAD</name>
        <dbReference type="ChEBI" id="CHEBI:57692"/>
    </cofactor>
</comment>
<keyword evidence="8 27" id="KW-0813">Transport</keyword>
<sequence length="418" mass="46449">MDILGIFKSTPLEVYLGVSMFTAIVLVLVLVILFAKSRLVSSGDITISINGDPEKAIKTAAGGKLLGVLADNGIFVSSACGGGGSCGQCRVKVKSGGGDILPTELNHINKGEAREGCRLSCQVNVKSDMDIELDESIFGVKKWECTVISNDNKATFIKELKLGIPDGETVPFRAGGYIQIEAPAHHVYYKDYDIPEKYRKDWDHFGFFKLESKVDEPVIRAYSMANYPEEFGIIMLNVRIATPPPRNLSLPCGKMSSYIWSLKPGDKVTISGPFGEFFAKKTDAEMVFIGGGAGMAPMRSHIFDQLKRLKTKRKMSFWYGARSKREMFYVEDFDMLAKENDNFNWYVALSDPQPEDDWDGYTGFIHNVLYENYLKSHEAPEDCEFYMCGPPVMNAAVIAMLKDLGVEDDNILLDDFGG</sequence>
<comment type="subunit">
    <text evidence="5 27">Composed of six subunits; NqrA, NqrB, NqrC, NqrD, NqrE and NqrF.</text>
</comment>
<evidence type="ECO:0000256" key="18">
    <source>
        <dbReference type="ARBA" id="ARBA00023027"/>
    </source>
</evidence>
<dbReference type="PANTHER" id="PTHR43644">
    <property type="entry name" value="NA(+)-TRANSLOCATING NADH-QUINONE REDUCTASE SUBUNIT"/>
    <property type="match status" value="1"/>
</dbReference>
<feature type="domain" description="2Fe-2S ferredoxin-type" evidence="28">
    <location>
        <begin position="43"/>
        <end position="137"/>
    </location>
</feature>
<keyword evidence="13 27" id="KW-0479">Metal-binding</keyword>
<dbReference type="Pfam" id="PF00970">
    <property type="entry name" value="FAD_binding_6"/>
    <property type="match status" value="1"/>
</dbReference>
<dbReference type="InterPro" id="IPR039261">
    <property type="entry name" value="FNR_nucleotide-bd"/>
</dbReference>
<evidence type="ECO:0000256" key="2">
    <source>
        <dbReference type="ARBA" id="ARBA00002972"/>
    </source>
</evidence>
<dbReference type="InterPro" id="IPR012675">
    <property type="entry name" value="Beta-grasp_dom_sf"/>
</dbReference>
<evidence type="ECO:0000256" key="17">
    <source>
        <dbReference type="ARBA" id="ARBA00023014"/>
    </source>
</evidence>
<evidence type="ECO:0000256" key="5">
    <source>
        <dbReference type="ARBA" id="ARBA00011309"/>
    </source>
</evidence>
<dbReference type="Gene3D" id="3.10.20.30">
    <property type="match status" value="1"/>
</dbReference>
<keyword evidence="11 27" id="KW-0285">Flavoprotein</keyword>
<feature type="binding site" evidence="27">
    <location>
        <position position="86"/>
    </location>
    <ligand>
        <name>[2Fe-2S] cluster</name>
        <dbReference type="ChEBI" id="CHEBI:190135"/>
    </ligand>
</feature>
<dbReference type="PIRSF" id="PIRSF000044">
    <property type="entry name" value="Cis_Diol_DH_RD"/>
    <property type="match status" value="1"/>
</dbReference>
<keyword evidence="31" id="KW-1185">Reference proteome</keyword>
<keyword evidence="27" id="KW-0812">Transmembrane</keyword>
<keyword evidence="14 27" id="KW-0274">FAD</keyword>
<feature type="domain" description="FAD-binding FR-type" evidence="29">
    <location>
        <begin position="140"/>
        <end position="280"/>
    </location>
</feature>
<dbReference type="CDD" id="cd06188">
    <property type="entry name" value="NADH_quinone_reductase"/>
    <property type="match status" value="1"/>
</dbReference>
<evidence type="ECO:0000256" key="3">
    <source>
        <dbReference type="ARBA" id="ARBA00004533"/>
    </source>
</evidence>
<keyword evidence="18 27" id="KW-0520">NAD</keyword>
<evidence type="ECO:0000256" key="20">
    <source>
        <dbReference type="ARBA" id="ARBA00023065"/>
    </source>
</evidence>
<dbReference type="SUPFAM" id="SSF52343">
    <property type="entry name" value="Ferredoxin reductase-like, C-terminal NADP-linked domain"/>
    <property type="match status" value="1"/>
</dbReference>
<keyword evidence="12 27" id="KW-0001">2Fe-2S</keyword>
<evidence type="ECO:0000256" key="14">
    <source>
        <dbReference type="ARBA" id="ARBA00022827"/>
    </source>
</evidence>
<evidence type="ECO:0000256" key="16">
    <source>
        <dbReference type="ARBA" id="ARBA00023004"/>
    </source>
</evidence>
<evidence type="ECO:0000256" key="8">
    <source>
        <dbReference type="ARBA" id="ARBA00022448"/>
    </source>
</evidence>
<dbReference type="SUPFAM" id="SSF63380">
    <property type="entry name" value="Riboflavin synthase domain-like"/>
    <property type="match status" value="1"/>
</dbReference>
<dbReference type="InterPro" id="IPR036010">
    <property type="entry name" value="2Fe-2S_ferredoxin-like_sf"/>
</dbReference>
<evidence type="ECO:0000256" key="15">
    <source>
        <dbReference type="ARBA" id="ARBA00022967"/>
    </source>
</evidence>
<dbReference type="PROSITE" id="PS51085">
    <property type="entry name" value="2FE2S_FER_2"/>
    <property type="match status" value="1"/>
</dbReference>
<name>A0ABX8DCU4_9GAMM</name>
<evidence type="ECO:0000256" key="9">
    <source>
        <dbReference type="ARBA" id="ARBA00022475"/>
    </source>
</evidence>
<organism evidence="30 31">
    <name type="scientific">Shewanella dokdonensis</name>
    <dbReference type="NCBI Taxonomy" id="712036"/>
    <lineage>
        <taxon>Bacteria</taxon>
        <taxon>Pseudomonadati</taxon>
        <taxon>Pseudomonadota</taxon>
        <taxon>Gammaproteobacteria</taxon>
        <taxon>Alteromonadales</taxon>
        <taxon>Shewanellaceae</taxon>
        <taxon>Shewanella</taxon>
    </lineage>
</organism>
<evidence type="ECO:0000256" key="26">
    <source>
        <dbReference type="ARBA" id="ARBA00048891"/>
    </source>
</evidence>
<keyword evidence="20 27" id="KW-0406">Ion transport</keyword>
<comment type="subcellular location">
    <subcellularLocation>
        <location evidence="3">Cell inner membrane</location>
    </subcellularLocation>
    <subcellularLocation>
        <location evidence="27">Cell membrane</location>
        <topology evidence="27">Single-pass membrane protein</topology>
    </subcellularLocation>
</comment>
<keyword evidence="10" id="KW-0997">Cell inner membrane</keyword>
<evidence type="ECO:0000256" key="4">
    <source>
        <dbReference type="ARBA" id="ARBA00005570"/>
    </source>
</evidence>
<dbReference type="Pfam" id="PF00175">
    <property type="entry name" value="NAD_binding_1"/>
    <property type="match status" value="1"/>
</dbReference>
<dbReference type="Pfam" id="PF00111">
    <property type="entry name" value="Fer2"/>
    <property type="match status" value="1"/>
</dbReference>
<dbReference type="PANTHER" id="PTHR43644:SF1">
    <property type="entry name" value="NAD(P)H-FLAVIN REDUCTASE"/>
    <property type="match status" value="1"/>
</dbReference>
<proteinExistence type="inferred from homology"/>
<dbReference type="PROSITE" id="PS51384">
    <property type="entry name" value="FAD_FR"/>
    <property type="match status" value="1"/>
</dbReference>
<feature type="binding site" evidence="27">
    <location>
        <position position="80"/>
    </location>
    <ligand>
        <name>[2Fe-2S] cluster</name>
        <dbReference type="ChEBI" id="CHEBI:190135"/>
    </ligand>
</feature>
<keyword evidence="19 27" id="KW-0915">Sodium</keyword>
<dbReference type="SUPFAM" id="SSF54292">
    <property type="entry name" value="2Fe-2S ferredoxin-like"/>
    <property type="match status" value="1"/>
</dbReference>
<gene>
    <name evidence="27 30" type="primary">nqrF</name>
    <name evidence="30" type="ORF">KHX94_14955</name>
</gene>
<evidence type="ECO:0000313" key="30">
    <source>
        <dbReference type="EMBL" id="QVK22589.1"/>
    </source>
</evidence>
<dbReference type="Gene3D" id="3.40.50.80">
    <property type="entry name" value="Nucleotide-binding domain of ferredoxin-NADP reductase (FNR) module"/>
    <property type="match status" value="1"/>
</dbReference>
<keyword evidence="21 27" id="KW-0830">Ubiquinone</keyword>
<feature type="transmembrane region" description="Helical" evidence="27">
    <location>
        <begin position="14"/>
        <end position="35"/>
    </location>
</feature>
<protein>
    <recommendedName>
        <fullName evidence="7 27">Na(+)-translocating NADH-quinone reductase subunit F</fullName>
        <shortName evidence="27">Na(+)-NQR subunit F</shortName>
        <shortName evidence="27">Na(+)-translocating NQR subunit F</shortName>
        <ecNumber evidence="6 27">7.2.1.1</ecNumber>
    </recommendedName>
    <alternativeName>
        <fullName evidence="25 27">NQR complex subunit F</fullName>
    </alternativeName>
    <alternativeName>
        <fullName evidence="24 27">NQR-1 subunit F</fullName>
    </alternativeName>
</protein>
<evidence type="ECO:0000256" key="13">
    <source>
        <dbReference type="ARBA" id="ARBA00022723"/>
    </source>
</evidence>
<evidence type="ECO:0000256" key="23">
    <source>
        <dbReference type="ARBA" id="ARBA00023201"/>
    </source>
</evidence>
<keyword evidence="27" id="KW-1133">Transmembrane helix</keyword>
<dbReference type="EC" id="7.2.1.1" evidence="6 27"/>
<keyword evidence="17 27" id="KW-0411">Iron-sulfur</keyword>
<feature type="binding site" evidence="27">
    <location>
        <position position="89"/>
    </location>
    <ligand>
        <name>[2Fe-2S] cluster</name>
        <dbReference type="ChEBI" id="CHEBI:190135"/>
    </ligand>
</feature>
<reference evidence="30 31" key="1">
    <citation type="journal article" date="2012" name="Int. J. Syst. Evol. Microbiol.">
        <title>Shewanella dokdonensis sp. nov., isolated from seawater.</title>
        <authorList>
            <person name="Sung H.R."/>
            <person name="Yoon J.H."/>
            <person name="Ghim S.Y."/>
        </authorList>
    </citation>
    <scope>NUCLEOTIDE SEQUENCE [LARGE SCALE GENOMIC DNA]</scope>
    <source>
        <strain evidence="30 31">DSM 23626</strain>
    </source>
</reference>
<evidence type="ECO:0000256" key="10">
    <source>
        <dbReference type="ARBA" id="ARBA00022519"/>
    </source>
</evidence>
<evidence type="ECO:0000256" key="7">
    <source>
        <dbReference type="ARBA" id="ARBA00019729"/>
    </source>
</evidence>
<evidence type="ECO:0000256" key="19">
    <source>
        <dbReference type="ARBA" id="ARBA00023053"/>
    </source>
</evidence>
<evidence type="ECO:0000259" key="28">
    <source>
        <dbReference type="PROSITE" id="PS51085"/>
    </source>
</evidence>
<evidence type="ECO:0000256" key="11">
    <source>
        <dbReference type="ARBA" id="ARBA00022630"/>
    </source>
</evidence>
<dbReference type="InterPro" id="IPR010205">
    <property type="entry name" value="NqrF"/>
</dbReference>
<keyword evidence="15 27" id="KW-1278">Translocase</keyword>
<dbReference type="Gene3D" id="2.40.30.10">
    <property type="entry name" value="Translation factors"/>
    <property type="match status" value="1"/>
</dbReference>